<dbReference type="InterPro" id="IPR014729">
    <property type="entry name" value="Rossmann-like_a/b/a_fold"/>
</dbReference>
<dbReference type="PANTHER" id="PTHR30083">
    <property type="entry name" value="TRANSCRIPTIONAL REGULATOR-RELATED"/>
    <property type="match status" value="1"/>
</dbReference>
<dbReference type="GO" id="GO:0071453">
    <property type="term" value="P:cellular response to oxygen levels"/>
    <property type="evidence" value="ECO:0007669"/>
    <property type="project" value="TreeGrafter"/>
</dbReference>
<evidence type="ECO:0000313" key="2">
    <source>
        <dbReference type="EMBL" id="GHP00925.1"/>
    </source>
</evidence>
<dbReference type="EMBL" id="BNJK01000003">
    <property type="protein sequence ID" value="GHP00925.1"/>
    <property type="molecule type" value="Genomic_DNA"/>
</dbReference>
<gene>
    <name evidence="2" type="primary">ibrA</name>
    <name evidence="2" type="ORF">KSF_109720</name>
</gene>
<protein>
    <submittedName>
        <fullName evidence="2">Phosphoadenosine phosphosulfate reductase</fullName>
    </submittedName>
</protein>
<dbReference type="Pfam" id="PF11922">
    <property type="entry name" value="DUF3440"/>
    <property type="match status" value="1"/>
</dbReference>
<comment type="caution">
    <text evidence="2">The sequence shown here is derived from an EMBL/GenBank/DDBJ whole genome shotgun (WGS) entry which is preliminary data.</text>
</comment>
<dbReference type="GO" id="GO:0003824">
    <property type="term" value="F:catalytic activity"/>
    <property type="evidence" value="ECO:0007669"/>
    <property type="project" value="InterPro"/>
</dbReference>
<dbReference type="Proteomes" id="UP000597444">
    <property type="component" value="Unassembled WGS sequence"/>
</dbReference>
<organism evidence="2 3">
    <name type="scientific">Reticulibacter mediterranei</name>
    <dbReference type="NCBI Taxonomy" id="2778369"/>
    <lineage>
        <taxon>Bacteria</taxon>
        <taxon>Bacillati</taxon>
        <taxon>Chloroflexota</taxon>
        <taxon>Ktedonobacteria</taxon>
        <taxon>Ktedonobacterales</taxon>
        <taxon>Reticulibacteraceae</taxon>
        <taxon>Reticulibacter</taxon>
    </lineage>
</organism>
<reference evidence="2" key="1">
    <citation type="submission" date="2020-10" db="EMBL/GenBank/DDBJ databases">
        <title>Taxonomic study of unclassified bacteria belonging to the class Ktedonobacteria.</title>
        <authorList>
            <person name="Yabe S."/>
            <person name="Wang C.M."/>
            <person name="Zheng Y."/>
            <person name="Sakai Y."/>
            <person name="Cavaletti L."/>
            <person name="Monciardini P."/>
            <person name="Donadio S."/>
        </authorList>
    </citation>
    <scope>NUCLEOTIDE SEQUENCE</scope>
    <source>
        <strain evidence="2">ID150040</strain>
    </source>
</reference>
<dbReference type="PANTHER" id="PTHR30083:SF0">
    <property type="entry name" value="3'-PHOSPHOADENOSINE 5'-PHOSPHOSULFATE SULFOTRANSFERASE (PAPS REDUCTASE)_FAD SYNTHETASE"/>
    <property type="match status" value="1"/>
</dbReference>
<dbReference type="SUPFAM" id="SSF52402">
    <property type="entry name" value="Adenine nucleotide alpha hydrolases-like"/>
    <property type="match status" value="1"/>
</dbReference>
<dbReference type="Pfam" id="PF01507">
    <property type="entry name" value="PAPS_reduct"/>
    <property type="match status" value="1"/>
</dbReference>
<dbReference type="RefSeq" id="WP_220211492.1">
    <property type="nucleotide sequence ID" value="NZ_BNJK01000003.1"/>
</dbReference>
<accession>A0A8J3IZN2</accession>
<dbReference type="InterPro" id="IPR021845">
    <property type="entry name" value="DUF3440"/>
</dbReference>
<evidence type="ECO:0000259" key="1">
    <source>
        <dbReference type="Pfam" id="PF01507"/>
    </source>
</evidence>
<proteinExistence type="predicted"/>
<keyword evidence="3" id="KW-1185">Reference proteome</keyword>
<dbReference type="InterPro" id="IPR002500">
    <property type="entry name" value="PAPS_reduct_dom"/>
</dbReference>
<evidence type="ECO:0000313" key="3">
    <source>
        <dbReference type="Proteomes" id="UP000597444"/>
    </source>
</evidence>
<dbReference type="Gene3D" id="3.40.50.620">
    <property type="entry name" value="HUPs"/>
    <property type="match status" value="1"/>
</dbReference>
<sequence length="364" mass="43333">MKKGAKLYLQQNVLEAAQERIALLFDRFEQIDVAVSGGKDSTVLADLCRKEALRRGRTIGLFFLDQEAEYQSTIDQIRYLMTLKGIVPYWYQVPLYMTNAVSLEVDFLYAWGPEEPWMREKDSLAIHTIEQNYPQRFYPFIAWREKQWKKGQICSVVGLRAEESLNRFRTMMKHPGLYHEGEPLYWTSSGHTTKAYPLFDWTFEDVWHYIAEENLRYNRVYDFMHWRGHRIQNVRVSYLGHENSFKCLPDLHAFEPETYRKLLERMPGIHVAARYANESMIFQAKRLPPGFSSWRAYRDFLLDTTPSQHVEQFRARFVRQGNDEEICRQQCRQLMINDWESNAPVVKPKQKKNEDTFSKWKAIL</sequence>
<feature type="domain" description="Phosphoadenosine phosphosulphate reductase" evidence="1">
    <location>
        <begin position="33"/>
        <end position="222"/>
    </location>
</feature>
<dbReference type="AlphaFoldDB" id="A0A8J3IZN2"/>
<name>A0A8J3IZN2_9CHLR</name>